<gene>
    <name evidence="3" type="ORF">FW784_11775</name>
</gene>
<dbReference type="Proteomes" id="UP000323164">
    <property type="component" value="Unassembled WGS sequence"/>
</dbReference>
<evidence type="ECO:0000313" key="3">
    <source>
        <dbReference type="EMBL" id="TZF86968.1"/>
    </source>
</evidence>
<dbReference type="Pfam" id="PF07007">
    <property type="entry name" value="LprI"/>
    <property type="match status" value="1"/>
</dbReference>
<dbReference type="PANTHER" id="PTHR39176">
    <property type="entry name" value="PERIPLASMIC PROTEIN-RELATED"/>
    <property type="match status" value="1"/>
</dbReference>
<dbReference type="PANTHER" id="PTHR39176:SF1">
    <property type="entry name" value="PERIPLASMIC PROTEIN"/>
    <property type="match status" value="1"/>
</dbReference>
<keyword evidence="4" id="KW-1185">Reference proteome</keyword>
<sequence length="121" mass="13916">MIKRILLLALAALLSTQAFANCRSTQNQIEMNECSAADLAQATREINRTYQQLLGELNPDRRARMRAVQLQWIKFKDLNCEFEASYMEGGSAEPMLRNSCLAEMTRSRNKDLKISLEQYRP</sequence>
<name>A0A5D8YW95_9GAMM</name>
<feature type="domain" description="Lysozyme inhibitor LprI-like N-terminal" evidence="2">
    <location>
        <begin position="23"/>
        <end position="112"/>
    </location>
</feature>
<reference evidence="3 4" key="1">
    <citation type="submission" date="2019-08" db="EMBL/GenBank/DDBJ databases">
        <title>Draft genome sequence of Lysobacter sp. UKS-15.</title>
        <authorList>
            <person name="Im W.-T."/>
        </authorList>
    </citation>
    <scope>NUCLEOTIDE SEQUENCE [LARGE SCALE GENOMIC DNA]</scope>
    <source>
        <strain evidence="3 4">UKS-15</strain>
    </source>
</reference>
<keyword evidence="1" id="KW-0732">Signal</keyword>
<dbReference type="RefSeq" id="WP_149353534.1">
    <property type="nucleotide sequence ID" value="NZ_VTRV01000154.1"/>
</dbReference>
<proteinExistence type="predicted"/>
<evidence type="ECO:0000259" key="2">
    <source>
        <dbReference type="Pfam" id="PF07007"/>
    </source>
</evidence>
<feature type="signal peptide" evidence="1">
    <location>
        <begin position="1"/>
        <end position="20"/>
    </location>
</feature>
<accession>A0A5D8YW95</accession>
<dbReference type="EMBL" id="VTRV01000154">
    <property type="protein sequence ID" value="TZF86968.1"/>
    <property type="molecule type" value="Genomic_DNA"/>
</dbReference>
<evidence type="ECO:0000313" key="4">
    <source>
        <dbReference type="Proteomes" id="UP000323164"/>
    </source>
</evidence>
<comment type="caution">
    <text evidence="3">The sequence shown here is derived from an EMBL/GenBank/DDBJ whole genome shotgun (WGS) entry which is preliminary data.</text>
</comment>
<dbReference type="OrthoDB" id="7340239at2"/>
<dbReference type="AlphaFoldDB" id="A0A5D8YW95"/>
<feature type="chain" id="PRO_5022778765" evidence="1">
    <location>
        <begin position="21"/>
        <end position="121"/>
    </location>
</feature>
<protein>
    <submittedName>
        <fullName evidence="3">DUF1311 domain-containing protein</fullName>
    </submittedName>
</protein>
<dbReference type="Gene3D" id="1.20.1270.180">
    <property type="match status" value="1"/>
</dbReference>
<organism evidence="3 4">
    <name type="scientific">Cognatilysobacter lacus</name>
    <dbReference type="NCBI Taxonomy" id="1643323"/>
    <lineage>
        <taxon>Bacteria</taxon>
        <taxon>Pseudomonadati</taxon>
        <taxon>Pseudomonadota</taxon>
        <taxon>Gammaproteobacteria</taxon>
        <taxon>Lysobacterales</taxon>
        <taxon>Lysobacteraceae</taxon>
        <taxon>Cognatilysobacter</taxon>
    </lineage>
</organism>
<dbReference type="InterPro" id="IPR009739">
    <property type="entry name" value="LprI-like_N"/>
</dbReference>
<evidence type="ECO:0000256" key="1">
    <source>
        <dbReference type="SAM" id="SignalP"/>
    </source>
</evidence>